<organism evidence="2 3">
    <name type="scientific">Didymodactylos carnosus</name>
    <dbReference type="NCBI Taxonomy" id="1234261"/>
    <lineage>
        <taxon>Eukaryota</taxon>
        <taxon>Metazoa</taxon>
        <taxon>Spiralia</taxon>
        <taxon>Gnathifera</taxon>
        <taxon>Rotifera</taxon>
        <taxon>Eurotatoria</taxon>
        <taxon>Bdelloidea</taxon>
        <taxon>Philodinida</taxon>
        <taxon>Philodinidae</taxon>
        <taxon>Didymodactylos</taxon>
    </lineage>
</organism>
<gene>
    <name evidence="1" type="ORF">OVA965_LOCUS42197</name>
    <name evidence="2" type="ORF">TMI583_LOCUS44028</name>
</gene>
<dbReference type="EMBL" id="CAJOBA010074870">
    <property type="protein sequence ID" value="CAF4411935.1"/>
    <property type="molecule type" value="Genomic_DNA"/>
</dbReference>
<dbReference type="Proteomes" id="UP000682733">
    <property type="component" value="Unassembled WGS sequence"/>
</dbReference>
<sequence length="10" mass="1054">MGVLTDGCQM</sequence>
<reference evidence="2" key="1">
    <citation type="submission" date="2021-02" db="EMBL/GenBank/DDBJ databases">
        <authorList>
            <person name="Nowell W R."/>
        </authorList>
    </citation>
    <scope>NUCLEOTIDE SEQUENCE</scope>
</reference>
<name>A0A8S2VWE1_9BILA</name>
<dbReference type="EMBL" id="CAJNOK010051024">
    <property type="protein sequence ID" value="CAF1602636.1"/>
    <property type="molecule type" value="Genomic_DNA"/>
</dbReference>
<protein>
    <submittedName>
        <fullName evidence="2">Uncharacterized protein</fullName>
    </submittedName>
</protein>
<evidence type="ECO:0000313" key="1">
    <source>
        <dbReference type="EMBL" id="CAF1602636.1"/>
    </source>
</evidence>
<proteinExistence type="predicted"/>
<accession>A0A8S2VWE1</accession>
<evidence type="ECO:0000313" key="2">
    <source>
        <dbReference type="EMBL" id="CAF4411935.1"/>
    </source>
</evidence>
<feature type="non-terminal residue" evidence="2">
    <location>
        <position position="10"/>
    </location>
</feature>
<comment type="caution">
    <text evidence="2">The sequence shown here is derived from an EMBL/GenBank/DDBJ whole genome shotgun (WGS) entry which is preliminary data.</text>
</comment>
<evidence type="ECO:0000313" key="3">
    <source>
        <dbReference type="Proteomes" id="UP000682733"/>
    </source>
</evidence>
<dbReference type="Proteomes" id="UP000677228">
    <property type="component" value="Unassembled WGS sequence"/>
</dbReference>